<feature type="domain" description="Transglutaminase-like" evidence="2">
    <location>
        <begin position="177"/>
        <end position="240"/>
    </location>
</feature>
<gene>
    <name evidence="3" type="ORF">GS597_07440</name>
</gene>
<dbReference type="Pfam" id="PF01841">
    <property type="entry name" value="Transglut_core"/>
    <property type="match status" value="1"/>
</dbReference>
<dbReference type="Gene3D" id="3.10.620.30">
    <property type="match status" value="1"/>
</dbReference>
<dbReference type="Pfam" id="PF08379">
    <property type="entry name" value="Bact_transglu_N"/>
    <property type="match status" value="1"/>
</dbReference>
<dbReference type="InterPro" id="IPR013589">
    <property type="entry name" value="Bac_transglu_N"/>
</dbReference>
<dbReference type="EMBL" id="WVIC01000011">
    <property type="protein sequence ID" value="NCJ06346.1"/>
    <property type="molecule type" value="Genomic_DNA"/>
</dbReference>
<dbReference type="InterPro" id="IPR038765">
    <property type="entry name" value="Papain-like_cys_pep_sf"/>
</dbReference>
<feature type="compositionally biased region" description="Polar residues" evidence="1">
    <location>
        <begin position="273"/>
        <end position="289"/>
    </location>
</feature>
<evidence type="ECO:0000313" key="4">
    <source>
        <dbReference type="Proteomes" id="UP000607397"/>
    </source>
</evidence>
<keyword evidence="4" id="KW-1185">Reference proteome</keyword>
<dbReference type="InterPro" id="IPR002931">
    <property type="entry name" value="Transglutaminase-like"/>
</dbReference>
<dbReference type="SMART" id="SM00460">
    <property type="entry name" value="TGc"/>
    <property type="match status" value="1"/>
</dbReference>
<dbReference type="RefSeq" id="WP_161824814.1">
    <property type="nucleotide sequence ID" value="NZ_WVIC01000011.1"/>
</dbReference>
<proteinExistence type="predicted"/>
<evidence type="ECO:0000256" key="1">
    <source>
        <dbReference type="SAM" id="MobiDB-lite"/>
    </source>
</evidence>
<dbReference type="Proteomes" id="UP000607397">
    <property type="component" value="Unassembled WGS sequence"/>
</dbReference>
<reference evidence="3" key="1">
    <citation type="submission" date="2019-12" db="EMBL/GenBank/DDBJ databases">
        <title>High-Quality draft genome sequences of three cyanobacteria isolated from the limestone walls of the Old Cathedral of Coimbra.</title>
        <authorList>
            <person name="Tiago I."/>
            <person name="Soares F."/>
            <person name="Portugal A."/>
        </authorList>
    </citation>
    <scope>NUCLEOTIDE SEQUENCE [LARGE SCALE GENOMIC DNA]</scope>
    <source>
        <strain evidence="3">C</strain>
    </source>
</reference>
<dbReference type="SUPFAM" id="SSF54001">
    <property type="entry name" value="Cysteine proteinases"/>
    <property type="match status" value="1"/>
</dbReference>
<feature type="region of interest" description="Disordered" evidence="1">
    <location>
        <begin position="264"/>
        <end position="289"/>
    </location>
</feature>
<evidence type="ECO:0000313" key="3">
    <source>
        <dbReference type="EMBL" id="NCJ06346.1"/>
    </source>
</evidence>
<sequence length="289" mass="32104">MHYQITHHLTYTYPHPVVLNPHLLRLCPRTDNYQHLANFLLQVHPTPQGTTDQLDSEGNLITRCWWSDQTTETLSICAISTVSTHCTNPFAYVLEPWATHLPIDYPRSLMWSLHSYLADPGVGNGGADPVATQLAQEIAHGVDGNTVQFLSELNQRIYQHCQYEFRETGEPYPPHLTWKRQAGSCRDFVVLFMAACRAVGLAARFVSGYEEGDPAYAQTLHAWVEVFLPGAGWRSYDPTLGIAVSDHHVAIAATGWPRHAAPVTGTHRGGNGSPSVLTTQVSIQPQRDS</sequence>
<dbReference type="PANTHER" id="PTHR33490">
    <property type="entry name" value="BLR5614 PROTEIN-RELATED"/>
    <property type="match status" value="1"/>
</dbReference>
<name>A0A8K1ZYB1_9CYAN</name>
<evidence type="ECO:0000259" key="2">
    <source>
        <dbReference type="SMART" id="SM00460"/>
    </source>
</evidence>
<dbReference type="PANTHER" id="PTHR33490:SF1">
    <property type="entry name" value="SLL1233 PROTEIN"/>
    <property type="match status" value="1"/>
</dbReference>
<organism evidence="3 4">
    <name type="scientific">Petrachloros mirabilis ULC683</name>
    <dbReference type="NCBI Taxonomy" id="2781853"/>
    <lineage>
        <taxon>Bacteria</taxon>
        <taxon>Bacillati</taxon>
        <taxon>Cyanobacteriota</taxon>
        <taxon>Cyanophyceae</taxon>
        <taxon>Synechococcales</taxon>
        <taxon>Petrachlorosaceae</taxon>
        <taxon>Petrachloros</taxon>
        <taxon>Petrachloros mirabilis</taxon>
    </lineage>
</organism>
<protein>
    <submittedName>
        <fullName evidence="3">Transglutaminase family protein</fullName>
    </submittedName>
</protein>
<dbReference type="AlphaFoldDB" id="A0A8K1ZYB1"/>
<accession>A0A8K1ZYB1</accession>
<comment type="caution">
    <text evidence="3">The sequence shown here is derived from an EMBL/GenBank/DDBJ whole genome shotgun (WGS) entry which is preliminary data.</text>
</comment>